<name>A0A081BBS4_9HYPH</name>
<evidence type="ECO:0000256" key="1">
    <source>
        <dbReference type="ARBA" id="ARBA00007198"/>
    </source>
</evidence>
<dbReference type="RefSeq" id="WP_045446571.1">
    <property type="nucleotide sequence ID" value="NZ_BBIO01000009.1"/>
</dbReference>
<dbReference type="EMBL" id="BBIO01000009">
    <property type="protein sequence ID" value="GAK45492.1"/>
    <property type="molecule type" value="Genomic_DNA"/>
</dbReference>
<dbReference type="SUPFAM" id="SSF52833">
    <property type="entry name" value="Thioredoxin-like"/>
    <property type="match status" value="1"/>
</dbReference>
<accession>A0A081BBS4</accession>
<dbReference type="Pfam" id="PF03960">
    <property type="entry name" value="ArsC"/>
    <property type="match status" value="1"/>
</dbReference>
<reference evidence="3 4" key="1">
    <citation type="submission" date="2014-07" db="EMBL/GenBank/DDBJ databases">
        <title>Tepidicaulis marinum gen. nov., sp. nov., a novel marine bacterium denitrifying nitrate to nitrous oxide strictly under microaerobic conditions.</title>
        <authorList>
            <person name="Takeuchi M."/>
            <person name="Yamagishi T."/>
            <person name="Kamagata Y."/>
            <person name="Oshima K."/>
            <person name="Hattori M."/>
            <person name="Katayama T."/>
            <person name="Hanada S."/>
            <person name="Tamaki H."/>
            <person name="Marumo K."/>
            <person name="Maeda H."/>
            <person name="Nedachi M."/>
            <person name="Iwasaki W."/>
            <person name="Suwa Y."/>
            <person name="Sakata S."/>
        </authorList>
    </citation>
    <scope>NUCLEOTIDE SEQUENCE [LARGE SCALE GENOMIC DNA]</scope>
    <source>
        <strain evidence="3 4">MA2</strain>
    </source>
</reference>
<sequence>MRVYGLKNCDTCKKALKWLKDEGLEADFHDVRADGVSEAQIAGWAKKAGWEVLLNRRGTTWRGLSEAEKAGVDEKSAIALMAAHPALIKRPVFERGADVLVGFGKEQQAALKG</sequence>
<dbReference type="PROSITE" id="PS51353">
    <property type="entry name" value="ARSC"/>
    <property type="match status" value="1"/>
</dbReference>
<dbReference type="AlphaFoldDB" id="A0A081BBS4"/>
<gene>
    <name evidence="3" type="ORF">M2A_1991</name>
</gene>
<dbReference type="STRING" id="1333998.M2A_1991"/>
<dbReference type="Proteomes" id="UP000028702">
    <property type="component" value="Unassembled WGS sequence"/>
</dbReference>
<dbReference type="CDD" id="cd03035">
    <property type="entry name" value="ArsC_Yffb"/>
    <property type="match status" value="1"/>
</dbReference>
<keyword evidence="4" id="KW-1185">Reference proteome</keyword>
<dbReference type="NCBIfam" id="TIGR01617">
    <property type="entry name" value="arsC_related"/>
    <property type="match status" value="1"/>
</dbReference>
<protein>
    <submittedName>
        <fullName evidence="3">Arsenate reductase-like protein</fullName>
    </submittedName>
</protein>
<dbReference type="InterPro" id="IPR006660">
    <property type="entry name" value="Arsenate_reductase-like"/>
</dbReference>
<proteinExistence type="inferred from homology"/>
<evidence type="ECO:0000313" key="4">
    <source>
        <dbReference type="Proteomes" id="UP000028702"/>
    </source>
</evidence>
<dbReference type="InterPro" id="IPR006504">
    <property type="entry name" value="Tscrpt_reg_Spx/MgsR"/>
</dbReference>
<organism evidence="3 4">
    <name type="scientific">Tepidicaulis marinus</name>
    <dbReference type="NCBI Taxonomy" id="1333998"/>
    <lineage>
        <taxon>Bacteria</taxon>
        <taxon>Pseudomonadati</taxon>
        <taxon>Pseudomonadota</taxon>
        <taxon>Alphaproteobacteria</taxon>
        <taxon>Hyphomicrobiales</taxon>
        <taxon>Parvibaculaceae</taxon>
        <taxon>Tepidicaulis</taxon>
    </lineage>
</organism>
<comment type="similarity">
    <text evidence="1 2">Belongs to the ArsC family.</text>
</comment>
<dbReference type="PANTHER" id="PTHR30041">
    <property type="entry name" value="ARSENATE REDUCTASE"/>
    <property type="match status" value="1"/>
</dbReference>
<evidence type="ECO:0000256" key="2">
    <source>
        <dbReference type="PROSITE-ProRule" id="PRU01282"/>
    </source>
</evidence>
<comment type="caution">
    <text evidence="3">The sequence shown here is derived from an EMBL/GenBank/DDBJ whole genome shotgun (WGS) entry which is preliminary data.</text>
</comment>
<evidence type="ECO:0000313" key="3">
    <source>
        <dbReference type="EMBL" id="GAK45492.1"/>
    </source>
</evidence>
<dbReference type="Gene3D" id="3.40.30.10">
    <property type="entry name" value="Glutaredoxin"/>
    <property type="match status" value="1"/>
</dbReference>
<dbReference type="PANTHER" id="PTHR30041:SF8">
    <property type="entry name" value="PROTEIN YFFB"/>
    <property type="match status" value="1"/>
</dbReference>
<dbReference type="eggNOG" id="COG1393">
    <property type="taxonomic scope" value="Bacteria"/>
</dbReference>
<dbReference type="InterPro" id="IPR036249">
    <property type="entry name" value="Thioredoxin-like_sf"/>
</dbReference>